<sequence>METFPSVQIFLIRPLAVDVRLRLHSSNNLITNALCLSQISNPSPPVKLFKTPKISFSGESDSKSECEESLGFHLPKKSLGQRTMALPYSIVRFHHKPV</sequence>
<dbReference type="Proteomes" id="UP001457282">
    <property type="component" value="Unassembled WGS sequence"/>
</dbReference>
<protein>
    <submittedName>
        <fullName evidence="1">Uncharacterized protein</fullName>
    </submittedName>
</protein>
<evidence type="ECO:0000313" key="1">
    <source>
        <dbReference type="EMBL" id="KAK9950521.1"/>
    </source>
</evidence>
<reference evidence="1 2" key="1">
    <citation type="journal article" date="2023" name="G3 (Bethesda)">
        <title>A chromosome-length genome assembly and annotation of blackberry (Rubus argutus, cv. 'Hillquist').</title>
        <authorList>
            <person name="Bruna T."/>
            <person name="Aryal R."/>
            <person name="Dudchenko O."/>
            <person name="Sargent D.J."/>
            <person name="Mead D."/>
            <person name="Buti M."/>
            <person name="Cavallini A."/>
            <person name="Hytonen T."/>
            <person name="Andres J."/>
            <person name="Pham M."/>
            <person name="Weisz D."/>
            <person name="Mascagni F."/>
            <person name="Usai G."/>
            <person name="Natali L."/>
            <person name="Bassil N."/>
            <person name="Fernandez G.E."/>
            <person name="Lomsadze A."/>
            <person name="Armour M."/>
            <person name="Olukolu B."/>
            <person name="Poorten T."/>
            <person name="Britton C."/>
            <person name="Davik J."/>
            <person name="Ashrafi H."/>
            <person name="Aiden E.L."/>
            <person name="Borodovsky M."/>
            <person name="Worthington M."/>
        </authorList>
    </citation>
    <scope>NUCLEOTIDE SEQUENCE [LARGE SCALE GENOMIC DNA]</scope>
    <source>
        <strain evidence="1">PI 553951</strain>
    </source>
</reference>
<evidence type="ECO:0000313" key="2">
    <source>
        <dbReference type="Proteomes" id="UP001457282"/>
    </source>
</evidence>
<accession>A0AAW1YPC3</accession>
<proteinExistence type="predicted"/>
<name>A0AAW1YPC3_RUBAR</name>
<organism evidence="1 2">
    <name type="scientific">Rubus argutus</name>
    <name type="common">Southern blackberry</name>
    <dbReference type="NCBI Taxonomy" id="59490"/>
    <lineage>
        <taxon>Eukaryota</taxon>
        <taxon>Viridiplantae</taxon>
        <taxon>Streptophyta</taxon>
        <taxon>Embryophyta</taxon>
        <taxon>Tracheophyta</taxon>
        <taxon>Spermatophyta</taxon>
        <taxon>Magnoliopsida</taxon>
        <taxon>eudicotyledons</taxon>
        <taxon>Gunneridae</taxon>
        <taxon>Pentapetalae</taxon>
        <taxon>rosids</taxon>
        <taxon>fabids</taxon>
        <taxon>Rosales</taxon>
        <taxon>Rosaceae</taxon>
        <taxon>Rosoideae</taxon>
        <taxon>Rosoideae incertae sedis</taxon>
        <taxon>Rubus</taxon>
    </lineage>
</organism>
<keyword evidence="2" id="KW-1185">Reference proteome</keyword>
<dbReference type="EMBL" id="JBEDUW010000001">
    <property type="protein sequence ID" value="KAK9950521.1"/>
    <property type="molecule type" value="Genomic_DNA"/>
</dbReference>
<gene>
    <name evidence="1" type="ORF">M0R45_006007</name>
</gene>
<dbReference type="AlphaFoldDB" id="A0AAW1YPC3"/>
<comment type="caution">
    <text evidence="1">The sequence shown here is derived from an EMBL/GenBank/DDBJ whole genome shotgun (WGS) entry which is preliminary data.</text>
</comment>